<proteinExistence type="predicted"/>
<keyword evidence="4" id="KW-1185">Reference proteome</keyword>
<dbReference type="Pfam" id="PF01839">
    <property type="entry name" value="FG-GAP"/>
    <property type="match status" value="1"/>
</dbReference>
<dbReference type="InterPro" id="IPR011519">
    <property type="entry name" value="UnbV_ASPIC"/>
</dbReference>
<keyword evidence="1" id="KW-0732">Signal</keyword>
<gene>
    <name evidence="3" type="ORF">ACFSR8_01660</name>
</gene>
<evidence type="ECO:0000256" key="1">
    <source>
        <dbReference type="ARBA" id="ARBA00022729"/>
    </source>
</evidence>
<evidence type="ECO:0000259" key="2">
    <source>
        <dbReference type="Pfam" id="PF07593"/>
    </source>
</evidence>
<feature type="domain" description="ASPIC/UnbV" evidence="2">
    <location>
        <begin position="538"/>
        <end position="603"/>
    </location>
</feature>
<dbReference type="Gene3D" id="2.130.10.130">
    <property type="entry name" value="Integrin alpha, N-terminal"/>
    <property type="match status" value="4"/>
</dbReference>
<reference evidence="4" key="1">
    <citation type="journal article" date="2019" name="Int. J. Syst. Evol. Microbiol.">
        <title>The Global Catalogue of Microorganisms (GCM) 10K type strain sequencing project: providing services to taxonomists for standard genome sequencing and annotation.</title>
        <authorList>
            <consortium name="The Broad Institute Genomics Platform"/>
            <consortium name="The Broad Institute Genome Sequencing Center for Infectious Disease"/>
            <person name="Wu L."/>
            <person name="Ma J."/>
        </authorList>
    </citation>
    <scope>NUCLEOTIDE SEQUENCE [LARGE SCALE GENOMIC DNA]</scope>
    <source>
        <strain evidence="4">KCTC 42398</strain>
    </source>
</reference>
<name>A0ABW5T8C1_9FLAO</name>
<evidence type="ECO:0000313" key="3">
    <source>
        <dbReference type="EMBL" id="MFD2724905.1"/>
    </source>
</evidence>
<dbReference type="InterPro" id="IPR027039">
    <property type="entry name" value="Crtac1"/>
</dbReference>
<dbReference type="InterPro" id="IPR013517">
    <property type="entry name" value="FG-GAP"/>
</dbReference>
<accession>A0ABW5T8C1</accession>
<sequence length="1108" mass="124685">MSDSNRIPYLGLMDFRKGFCAFKMGLSVLLLWSAFGCSDEVEKPFDDGKNTKFTAIPASHSNIHFENKVEETPEFNFLNYSYIYNGGGVGVGDINNDGLEDIYFTSNQKSNKLYLNKGNFVFEDITESAGVEDKEGWSTGVTMVDINNDGWLDIYVCKSASVQNRKARQNKLFVNQKNNTFKEQALAYGLKENGFSTQAYFFDSDKDGDLDMYLLNHSLEPKLQILLDPQLQTRFTKDDLDRLFRNDNGKYVDVSKEAGIQKKAWGLSASVGDFNNDGWPDIYVANDFLEPDFLFINNQDGTFADDILKRFKHISNNSMGSDFADINNDLLPDLVVLDMLAADRKRGKENMATMSTAKFNRMVKRGWHHQYMSNMLQLNDGNGTFSEIGQFSGIAKTDWSWAALLADFDNDGFNDLFVSNGIAKDIANQDFRHEMRKNLSRHDEKKNLELALQLIPSAKLSNYLFLNNGDYTFKDVSQDFGFHAKINSNGAAYADFDNDGDLDLVLNNQSDKASIYRNNSQANYIELSFVGPKKNKKAIGTKVFLYADSLQQTKTVYPVRGYQSSVTYDLTFGLGENEKVDSLKVVWPDGRVQVMENLKSNQHIGIFYNNAQESNVPMNQKSPGFEEIPSSNFGINYKHEKVKFNDFNMQVLLPQKQSTIDNALAVADVNNDGLDDIFVGNTSGFPAQLYLQESSGIFSLTNQSVFQKDKIYNDNNAKFFDCDNDGDLDLYVASGNYSLSENNELLQDRLYLNNGHGIFSRGRLPKLLSVTKAIAITDFDQDGDKDVFVGGRVISGKYPQAPESFLLENKNGTFINATDKKAKGLKHIGMVNDAIFSDYDMDGDADLIVVGEWMPVTVFENEKGLYSKKELSSNKKTGWFQSIRAIDFDADGDDDYFLGNIGENNKFHPTENSPLHIYANYFDDNESYDFALTKSYNGNLFPIRGKECSTEQTPFLKDKISTYKGFANSSISEIYGQNAIDKALHLTATTFSSYFIMNKGKAGLEFKRLPHVAQFGPTLDFEFIDTDSDGIFEVLGMGTLYDAEVETIRYDGSKGFILKAFEGEETFEVLHSSISNAEVKQTSKITIGGQQYLIVLVAGEELRFLRIH</sequence>
<dbReference type="Proteomes" id="UP001597476">
    <property type="component" value="Unassembled WGS sequence"/>
</dbReference>
<dbReference type="Pfam" id="PF07593">
    <property type="entry name" value="UnbV_ASPIC"/>
    <property type="match status" value="1"/>
</dbReference>
<dbReference type="InterPro" id="IPR028994">
    <property type="entry name" value="Integrin_alpha_N"/>
</dbReference>
<dbReference type="PANTHER" id="PTHR16026:SF0">
    <property type="entry name" value="CARTILAGE ACIDIC PROTEIN 1"/>
    <property type="match status" value="1"/>
</dbReference>
<dbReference type="RefSeq" id="WP_380288399.1">
    <property type="nucleotide sequence ID" value="NZ_JBHULY010000005.1"/>
</dbReference>
<protein>
    <submittedName>
        <fullName evidence="3">VCBS repeat-containing protein</fullName>
    </submittedName>
</protein>
<evidence type="ECO:0000313" key="4">
    <source>
        <dbReference type="Proteomes" id="UP001597476"/>
    </source>
</evidence>
<dbReference type="PANTHER" id="PTHR16026">
    <property type="entry name" value="CARTILAGE ACIDIC PROTEIN 1"/>
    <property type="match status" value="1"/>
</dbReference>
<comment type="caution">
    <text evidence="3">The sequence shown here is derived from an EMBL/GenBank/DDBJ whole genome shotgun (WGS) entry which is preliminary data.</text>
</comment>
<dbReference type="SUPFAM" id="SSF69318">
    <property type="entry name" value="Integrin alpha N-terminal domain"/>
    <property type="match status" value="3"/>
</dbReference>
<dbReference type="Pfam" id="PF13517">
    <property type="entry name" value="FG-GAP_3"/>
    <property type="match status" value="6"/>
</dbReference>
<organism evidence="3 4">
    <name type="scientific">Hyunsoonleella rubra</name>
    <dbReference type="NCBI Taxonomy" id="1737062"/>
    <lineage>
        <taxon>Bacteria</taxon>
        <taxon>Pseudomonadati</taxon>
        <taxon>Bacteroidota</taxon>
        <taxon>Flavobacteriia</taxon>
        <taxon>Flavobacteriales</taxon>
        <taxon>Flavobacteriaceae</taxon>
    </lineage>
</organism>
<dbReference type="EMBL" id="JBHULY010000005">
    <property type="protein sequence ID" value="MFD2724905.1"/>
    <property type="molecule type" value="Genomic_DNA"/>
</dbReference>